<name>A0A2P6SIY4_ROSCH</name>
<gene>
    <name evidence="1" type="ORF">RchiOBHm_Chr1g0361541</name>
</gene>
<sequence>MLIFTNFCFYKRKITMLHIIGLEGVCFALEHNWIIETQGQPFH</sequence>
<accession>A0A2P6SIY4</accession>
<dbReference type="EMBL" id="PDCK01000039">
    <property type="protein sequence ID" value="PRQ58640.1"/>
    <property type="molecule type" value="Genomic_DNA"/>
</dbReference>
<evidence type="ECO:0000313" key="2">
    <source>
        <dbReference type="Proteomes" id="UP000238479"/>
    </source>
</evidence>
<reference evidence="1 2" key="1">
    <citation type="journal article" date="2018" name="Nat. Genet.">
        <title>The Rosa genome provides new insights in the design of modern roses.</title>
        <authorList>
            <person name="Bendahmane M."/>
        </authorList>
    </citation>
    <scope>NUCLEOTIDE SEQUENCE [LARGE SCALE GENOMIC DNA]</scope>
    <source>
        <strain evidence="2">cv. Old Blush</strain>
    </source>
</reference>
<keyword evidence="2" id="KW-1185">Reference proteome</keyword>
<dbReference type="Proteomes" id="UP000238479">
    <property type="component" value="Chromosome 1"/>
</dbReference>
<evidence type="ECO:0000313" key="1">
    <source>
        <dbReference type="EMBL" id="PRQ58640.1"/>
    </source>
</evidence>
<dbReference type="Gramene" id="PRQ58640">
    <property type="protein sequence ID" value="PRQ58640"/>
    <property type="gene ID" value="RchiOBHm_Chr1g0361541"/>
</dbReference>
<dbReference type="AlphaFoldDB" id="A0A2P6SIY4"/>
<comment type="caution">
    <text evidence="1">The sequence shown here is derived from an EMBL/GenBank/DDBJ whole genome shotgun (WGS) entry which is preliminary data.</text>
</comment>
<protein>
    <submittedName>
        <fullName evidence="1">Uncharacterized protein</fullName>
    </submittedName>
</protein>
<organism evidence="1 2">
    <name type="scientific">Rosa chinensis</name>
    <name type="common">China rose</name>
    <dbReference type="NCBI Taxonomy" id="74649"/>
    <lineage>
        <taxon>Eukaryota</taxon>
        <taxon>Viridiplantae</taxon>
        <taxon>Streptophyta</taxon>
        <taxon>Embryophyta</taxon>
        <taxon>Tracheophyta</taxon>
        <taxon>Spermatophyta</taxon>
        <taxon>Magnoliopsida</taxon>
        <taxon>eudicotyledons</taxon>
        <taxon>Gunneridae</taxon>
        <taxon>Pentapetalae</taxon>
        <taxon>rosids</taxon>
        <taxon>fabids</taxon>
        <taxon>Rosales</taxon>
        <taxon>Rosaceae</taxon>
        <taxon>Rosoideae</taxon>
        <taxon>Rosoideae incertae sedis</taxon>
        <taxon>Rosa</taxon>
    </lineage>
</organism>
<proteinExistence type="predicted"/>